<reference evidence="6 7" key="1">
    <citation type="submission" date="2019-06" db="EMBL/GenBank/DDBJ databases">
        <title>Whole genome sequence for Rhodospirillaceae sp. R148.</title>
        <authorList>
            <person name="Wang G."/>
        </authorList>
    </citation>
    <scope>NUCLEOTIDE SEQUENCE [LARGE SCALE GENOMIC DNA]</scope>
    <source>
        <strain evidence="6 7">R148</strain>
    </source>
</reference>
<dbReference type="RefSeq" id="WP_142898994.1">
    <property type="nucleotide sequence ID" value="NZ_ML660061.1"/>
</dbReference>
<dbReference type="Gene3D" id="3.40.190.290">
    <property type="match status" value="1"/>
</dbReference>
<evidence type="ECO:0000313" key="6">
    <source>
        <dbReference type="EMBL" id="TQV74364.1"/>
    </source>
</evidence>
<dbReference type="InterPro" id="IPR050176">
    <property type="entry name" value="LTTR"/>
</dbReference>
<organism evidence="6 7">
    <name type="scientific">Denitrobaculum tricleocarpae</name>
    <dbReference type="NCBI Taxonomy" id="2591009"/>
    <lineage>
        <taxon>Bacteria</taxon>
        <taxon>Pseudomonadati</taxon>
        <taxon>Pseudomonadota</taxon>
        <taxon>Alphaproteobacteria</taxon>
        <taxon>Rhodospirillales</taxon>
        <taxon>Rhodospirillaceae</taxon>
        <taxon>Denitrobaculum</taxon>
    </lineage>
</organism>
<keyword evidence="7" id="KW-1185">Reference proteome</keyword>
<name>A0A545TAZ7_9PROT</name>
<dbReference type="EMBL" id="VHSH01000010">
    <property type="protein sequence ID" value="TQV74364.1"/>
    <property type="molecule type" value="Genomic_DNA"/>
</dbReference>
<evidence type="ECO:0000313" key="7">
    <source>
        <dbReference type="Proteomes" id="UP000315252"/>
    </source>
</evidence>
<dbReference type="GO" id="GO:0003677">
    <property type="term" value="F:DNA binding"/>
    <property type="evidence" value="ECO:0007669"/>
    <property type="project" value="UniProtKB-KW"/>
</dbReference>
<accession>A0A545TAZ7</accession>
<sequence>MMDWNALQLMLAVARAGTLSAAARRLSVDQTTVSRRLKALEADLGTALFSRIDGCLIPTQAGERAIAAAESMESSAGKLQERLSGALQSCEGSVRLTAVPILMNRLLIPNLEPLLAKHPRLQLETIAETGNLSLNRRETDLALRFARPQKDAGLCRHLADVSYALYGVAAGGRRSDALITYEETHAHLPQARWMSRQAERGGNGQLRVNDAESALAAVQAGLGLSLLPEILAASDRSLVRMTEGPAVLSREVWLLVHPEVRQLPRIQAVIDWLDKLFK</sequence>
<dbReference type="Pfam" id="PF03466">
    <property type="entry name" value="LysR_substrate"/>
    <property type="match status" value="1"/>
</dbReference>
<evidence type="ECO:0000256" key="2">
    <source>
        <dbReference type="ARBA" id="ARBA00023015"/>
    </source>
</evidence>
<comment type="caution">
    <text evidence="6">The sequence shown here is derived from an EMBL/GenBank/DDBJ whole genome shotgun (WGS) entry which is preliminary data.</text>
</comment>
<dbReference type="AlphaFoldDB" id="A0A545TAZ7"/>
<evidence type="ECO:0000256" key="4">
    <source>
        <dbReference type="ARBA" id="ARBA00023163"/>
    </source>
</evidence>
<proteinExistence type="inferred from homology"/>
<dbReference type="InterPro" id="IPR036388">
    <property type="entry name" value="WH-like_DNA-bd_sf"/>
</dbReference>
<dbReference type="SUPFAM" id="SSF53850">
    <property type="entry name" value="Periplasmic binding protein-like II"/>
    <property type="match status" value="1"/>
</dbReference>
<evidence type="ECO:0000259" key="5">
    <source>
        <dbReference type="PROSITE" id="PS50931"/>
    </source>
</evidence>
<dbReference type="Pfam" id="PF00126">
    <property type="entry name" value="HTH_1"/>
    <property type="match status" value="1"/>
</dbReference>
<dbReference type="OrthoDB" id="7333438at2"/>
<dbReference type="Gene3D" id="1.10.10.10">
    <property type="entry name" value="Winged helix-like DNA-binding domain superfamily/Winged helix DNA-binding domain"/>
    <property type="match status" value="1"/>
</dbReference>
<keyword evidence="4" id="KW-0804">Transcription</keyword>
<dbReference type="GO" id="GO:0003700">
    <property type="term" value="F:DNA-binding transcription factor activity"/>
    <property type="evidence" value="ECO:0007669"/>
    <property type="project" value="InterPro"/>
</dbReference>
<gene>
    <name evidence="6" type="ORF">FKG95_24070</name>
</gene>
<protein>
    <submittedName>
        <fullName evidence="6">LysR family transcriptional regulator</fullName>
    </submittedName>
</protein>
<dbReference type="InterPro" id="IPR005119">
    <property type="entry name" value="LysR_subst-bd"/>
</dbReference>
<dbReference type="SUPFAM" id="SSF46785">
    <property type="entry name" value="Winged helix' DNA-binding domain"/>
    <property type="match status" value="1"/>
</dbReference>
<evidence type="ECO:0000256" key="1">
    <source>
        <dbReference type="ARBA" id="ARBA00009437"/>
    </source>
</evidence>
<comment type="similarity">
    <text evidence="1">Belongs to the LysR transcriptional regulatory family.</text>
</comment>
<dbReference type="InterPro" id="IPR036390">
    <property type="entry name" value="WH_DNA-bd_sf"/>
</dbReference>
<dbReference type="PRINTS" id="PR00039">
    <property type="entry name" value="HTHLYSR"/>
</dbReference>
<feature type="domain" description="HTH lysR-type" evidence="5">
    <location>
        <begin position="2"/>
        <end position="59"/>
    </location>
</feature>
<keyword evidence="2" id="KW-0805">Transcription regulation</keyword>
<keyword evidence="3" id="KW-0238">DNA-binding</keyword>
<dbReference type="PANTHER" id="PTHR30579:SF3">
    <property type="entry name" value="TRANSCRIPTIONAL REGULATORY PROTEIN"/>
    <property type="match status" value="1"/>
</dbReference>
<dbReference type="PANTHER" id="PTHR30579">
    <property type="entry name" value="TRANSCRIPTIONAL REGULATOR"/>
    <property type="match status" value="1"/>
</dbReference>
<evidence type="ECO:0000256" key="3">
    <source>
        <dbReference type="ARBA" id="ARBA00023125"/>
    </source>
</evidence>
<dbReference type="PROSITE" id="PS50931">
    <property type="entry name" value="HTH_LYSR"/>
    <property type="match status" value="1"/>
</dbReference>
<dbReference type="InterPro" id="IPR000847">
    <property type="entry name" value="LysR_HTH_N"/>
</dbReference>
<dbReference type="Proteomes" id="UP000315252">
    <property type="component" value="Unassembled WGS sequence"/>
</dbReference>